<keyword evidence="4" id="KW-1185">Reference proteome</keyword>
<proteinExistence type="predicted"/>
<comment type="caution">
    <text evidence="3">The sequence shown here is derived from an EMBL/GenBank/DDBJ whole genome shotgun (WGS) entry which is preliminary data.</text>
</comment>
<dbReference type="InterPro" id="IPR009293">
    <property type="entry name" value="UPF0478"/>
</dbReference>
<dbReference type="PANTHER" id="PTHR40070">
    <property type="entry name" value="UPF0478 PROTEIN YTXG"/>
    <property type="match status" value="1"/>
</dbReference>
<dbReference type="SUPFAM" id="SSF58104">
    <property type="entry name" value="Methyl-accepting chemotaxis protein (MCP) signaling domain"/>
    <property type="match status" value="1"/>
</dbReference>
<name>A0ABV5AWP0_9BACL</name>
<accession>A0ABV5AWP0</accession>
<evidence type="ECO:0000256" key="2">
    <source>
        <dbReference type="SAM" id="Phobius"/>
    </source>
</evidence>
<gene>
    <name evidence="3" type="ORF">ACE41H_16940</name>
</gene>
<feature type="coiled-coil region" evidence="1">
    <location>
        <begin position="25"/>
        <end position="59"/>
    </location>
</feature>
<dbReference type="Proteomes" id="UP001580346">
    <property type="component" value="Unassembled WGS sequence"/>
</dbReference>
<sequence length="165" mass="18312">MLTQISIFMIAVAFAVLVFFMVRTLRSASASLEKVTDTLQEVQKTIDELSYEVKQMLRHANDITVDVENKMKQIDPVVTTVKNLGDVLAEITAAGKQLSTTFMSKLQKTKTARAAAKERVPASPSQSADRTFQSYDAVYGKSGKARNWLAYVDIAAGAWSRMRSR</sequence>
<protein>
    <submittedName>
        <fullName evidence="3">DUF948 domain-containing protein</fullName>
    </submittedName>
</protein>
<dbReference type="Pfam" id="PF06103">
    <property type="entry name" value="DUF948"/>
    <property type="match status" value="1"/>
</dbReference>
<dbReference type="EMBL" id="JBHHMI010000016">
    <property type="protein sequence ID" value="MFB5268450.1"/>
    <property type="molecule type" value="Genomic_DNA"/>
</dbReference>
<reference evidence="3 4" key="1">
    <citation type="submission" date="2024-09" db="EMBL/GenBank/DDBJ databases">
        <title>Paenibacillus zeirhizospherea sp. nov., isolated from surface of the maize (Zea mays) roots in a horticulture field, Hungary.</title>
        <authorList>
            <person name="Marton D."/>
            <person name="Farkas M."/>
            <person name="Bedics A."/>
            <person name="Toth E."/>
            <person name="Tancsics A."/>
            <person name="Boka K."/>
            <person name="Maroti G."/>
            <person name="Kriszt B."/>
            <person name="Cserhati M."/>
        </authorList>
    </citation>
    <scope>NUCLEOTIDE SEQUENCE [LARGE SCALE GENOMIC DNA]</scope>
    <source>
        <strain evidence="3 4">KCTC 33519</strain>
    </source>
</reference>
<keyword evidence="1" id="KW-0175">Coiled coil</keyword>
<dbReference type="PANTHER" id="PTHR40070:SF1">
    <property type="entry name" value="UPF0478 PROTEIN YTXG"/>
    <property type="match status" value="1"/>
</dbReference>
<evidence type="ECO:0000313" key="3">
    <source>
        <dbReference type="EMBL" id="MFB5268450.1"/>
    </source>
</evidence>
<feature type="transmembrane region" description="Helical" evidence="2">
    <location>
        <begin position="6"/>
        <end position="25"/>
    </location>
</feature>
<keyword evidence="2" id="KW-1133">Transmembrane helix</keyword>
<organism evidence="3 4">
    <name type="scientific">Paenibacillus enshidis</name>
    <dbReference type="NCBI Taxonomy" id="1458439"/>
    <lineage>
        <taxon>Bacteria</taxon>
        <taxon>Bacillati</taxon>
        <taxon>Bacillota</taxon>
        <taxon>Bacilli</taxon>
        <taxon>Bacillales</taxon>
        <taxon>Paenibacillaceae</taxon>
        <taxon>Paenibacillus</taxon>
    </lineage>
</organism>
<keyword evidence="2" id="KW-0472">Membrane</keyword>
<keyword evidence="2" id="KW-0812">Transmembrane</keyword>
<dbReference type="RefSeq" id="WP_375356659.1">
    <property type="nucleotide sequence ID" value="NZ_JBHHMI010000016.1"/>
</dbReference>
<evidence type="ECO:0000313" key="4">
    <source>
        <dbReference type="Proteomes" id="UP001580346"/>
    </source>
</evidence>
<evidence type="ECO:0000256" key="1">
    <source>
        <dbReference type="SAM" id="Coils"/>
    </source>
</evidence>